<reference evidence="1" key="1">
    <citation type="submission" date="2022-10" db="EMBL/GenBank/DDBJ databases">
        <title>Culturing micro-colonial fungi from biological soil crusts in the Mojave desert and describing Neophaeococcomyces mojavensis, and introducing the new genera and species Taxawa tesnikishii.</title>
        <authorList>
            <person name="Kurbessoian T."/>
            <person name="Stajich J.E."/>
        </authorList>
    </citation>
    <scope>NUCLEOTIDE SEQUENCE</scope>
    <source>
        <strain evidence="1">JES_115</strain>
    </source>
</reference>
<comment type="caution">
    <text evidence="1">The sequence shown here is derived from an EMBL/GenBank/DDBJ whole genome shotgun (WGS) entry which is preliminary data.</text>
</comment>
<dbReference type="Proteomes" id="UP001172680">
    <property type="component" value="Unassembled WGS sequence"/>
</dbReference>
<name>A0ACC2ZHE8_9PEZI</name>
<dbReference type="EMBL" id="JAPDRP010000005">
    <property type="protein sequence ID" value="KAJ9646988.1"/>
    <property type="molecule type" value="Genomic_DNA"/>
</dbReference>
<evidence type="ECO:0000313" key="1">
    <source>
        <dbReference type="EMBL" id="KAJ9646988.1"/>
    </source>
</evidence>
<protein>
    <submittedName>
        <fullName evidence="1">Uncharacterized protein</fullName>
    </submittedName>
</protein>
<gene>
    <name evidence="1" type="ORF">H2199_001974</name>
</gene>
<accession>A0ACC2ZHE8</accession>
<keyword evidence="2" id="KW-1185">Reference proteome</keyword>
<sequence length="944" mass="106367">MAIGAVIVERVEQLQELAKAKGTPQYAALQEINTNIERRNESLKAQGQRKGTKRKATAEQLYKDKVFVRPRDKAKGKSKGGLDGYHYANKVLKGMLIPYYHAVKREHLDREVFIILDNSSVHQAAVEFSNGPPAPAQQTHPDDTSAANPPQTEPHGLFCLSAREPADISASGSFDVDIVALHGLNGDAYTTWQHENGKLWLRDLLPDDIPGSRIFTYGYPSKLFFSNSMAGVRDYSQRLLSSLKDVRDDDTDRPIIFTETTAPLAQLIVEKTSALMDIPNEEIIPLFANHQESTLLWITGNPGCGKTILSAYLMEHLDAVQPAQWNALVCCYFCSDQIDTQKDAKAILRSVIYQMVRRRRKLIRHVKSAFEFQGSQVVNSFEALWNIFVAITSDRISGQLSVIVDAIDECEAKTRARFLDAVTTLVHRANAMDEPSPNRIKFLITSRPSLAIYYDFNGFLKNRLMIEESQNAVVKDVQLVIERRINEIVKRSGCQSRTKEYLEKTLQSKADQTFLWVKFALQCLEESLLAAEKDFRRILSTLPQDLEGLYESFLRSIPLHNQGLAAKMLHILVGSSRHFTLEEFSIILAIDDSHKTVTDVQSDCQPSIRRTLQGILGPLVRISEEKVSLVHQSAKEFLLRLATRSEHPLAKLYGVNEEKAASILASSCISYLLLHEFSENQFSPDFSGSEKSSVNSPLLGRFTVLDEETVFDPLALEQDILLKDEDVLEAEACQSLADRYKFFDYSAIFWARHFALCDKIAPKSLQEDAITLTDKLTCRFFNWLRYFWLKTGMEVPFPKDFDSLTVACFFNHPVLLQCLLHRDENYEQQGKDRALFWAARMGCENAAEILLRSGADPNSMIVGRQTPLCVAAYNGHDGMARLLIGDDRIDVNLRGSQAALLCPWPPGMVTYLSSNFLFNMDIAILKYKMTTNGLLSLGCGWQSS</sequence>
<proteinExistence type="predicted"/>
<evidence type="ECO:0000313" key="2">
    <source>
        <dbReference type="Proteomes" id="UP001172680"/>
    </source>
</evidence>
<organism evidence="1 2">
    <name type="scientific">Coniosporium tulheliwenetii</name>
    <dbReference type="NCBI Taxonomy" id="3383036"/>
    <lineage>
        <taxon>Eukaryota</taxon>
        <taxon>Fungi</taxon>
        <taxon>Dikarya</taxon>
        <taxon>Ascomycota</taxon>
        <taxon>Pezizomycotina</taxon>
        <taxon>Dothideomycetes</taxon>
        <taxon>Dothideomycetes incertae sedis</taxon>
        <taxon>Coniosporium</taxon>
    </lineage>
</organism>